<dbReference type="InterPro" id="IPR009686">
    <property type="entry name" value="Senescence/spartin_C"/>
</dbReference>
<feature type="region of interest" description="Disordered" evidence="1">
    <location>
        <begin position="357"/>
        <end position="440"/>
    </location>
</feature>
<dbReference type="PANTHER" id="PTHR21068:SF43">
    <property type="entry name" value="SPARTIN"/>
    <property type="match status" value="1"/>
</dbReference>
<feature type="compositionally biased region" description="Polar residues" evidence="1">
    <location>
        <begin position="370"/>
        <end position="379"/>
    </location>
</feature>
<proteinExistence type="predicted"/>
<dbReference type="GeneID" id="95983587"/>
<accession>A0ABR3QA35</accession>
<feature type="region of interest" description="Disordered" evidence="1">
    <location>
        <begin position="559"/>
        <end position="588"/>
    </location>
</feature>
<evidence type="ECO:0000259" key="2">
    <source>
        <dbReference type="Pfam" id="PF06911"/>
    </source>
</evidence>
<feature type="compositionally biased region" description="Pro residues" evidence="1">
    <location>
        <begin position="383"/>
        <end position="393"/>
    </location>
</feature>
<feature type="domain" description="Senescence" evidence="2">
    <location>
        <begin position="273"/>
        <end position="525"/>
    </location>
</feature>
<dbReference type="InterPro" id="IPR045036">
    <property type="entry name" value="Spartin-like"/>
</dbReference>
<feature type="compositionally biased region" description="Low complexity" evidence="1">
    <location>
        <begin position="421"/>
        <end position="432"/>
    </location>
</feature>
<dbReference type="Pfam" id="PF06911">
    <property type="entry name" value="Senescence"/>
    <property type="match status" value="1"/>
</dbReference>
<feature type="compositionally biased region" description="Low complexity" evidence="1">
    <location>
        <begin position="394"/>
        <end position="405"/>
    </location>
</feature>
<evidence type="ECO:0000313" key="4">
    <source>
        <dbReference type="Proteomes" id="UP001565368"/>
    </source>
</evidence>
<evidence type="ECO:0000313" key="3">
    <source>
        <dbReference type="EMBL" id="KAL1411580.1"/>
    </source>
</evidence>
<organism evidence="3 4">
    <name type="scientific">Vanrija albida</name>
    <dbReference type="NCBI Taxonomy" id="181172"/>
    <lineage>
        <taxon>Eukaryota</taxon>
        <taxon>Fungi</taxon>
        <taxon>Dikarya</taxon>
        <taxon>Basidiomycota</taxon>
        <taxon>Agaricomycotina</taxon>
        <taxon>Tremellomycetes</taxon>
        <taxon>Trichosporonales</taxon>
        <taxon>Trichosporonaceae</taxon>
        <taxon>Vanrija</taxon>
    </lineage>
</organism>
<evidence type="ECO:0000256" key="1">
    <source>
        <dbReference type="SAM" id="MobiDB-lite"/>
    </source>
</evidence>
<comment type="caution">
    <text evidence="3">The sequence shown here is derived from an EMBL/GenBank/DDBJ whole genome shotgun (WGS) entry which is preliminary data.</text>
</comment>
<dbReference type="Proteomes" id="UP001565368">
    <property type="component" value="Unassembled WGS sequence"/>
</dbReference>
<name>A0ABR3QA35_9TREE</name>
<gene>
    <name evidence="3" type="ORF">Q8F55_002544</name>
</gene>
<keyword evidence="4" id="KW-1185">Reference proteome</keyword>
<reference evidence="3 4" key="1">
    <citation type="submission" date="2023-08" db="EMBL/GenBank/DDBJ databases">
        <title>Annotated Genome Sequence of Vanrija albida AlHP1.</title>
        <authorList>
            <person name="Herzog R."/>
        </authorList>
    </citation>
    <scope>NUCLEOTIDE SEQUENCE [LARGE SCALE GENOMIC DNA]</scope>
    <source>
        <strain evidence="3 4">AlHP1</strain>
    </source>
</reference>
<dbReference type="PANTHER" id="PTHR21068">
    <property type="entry name" value="SPARTIN"/>
    <property type="match status" value="1"/>
</dbReference>
<sequence>MYDDKKSTTPSGEQAFLLVTLPHVTVRQVFEGEPMVLATGELQLECVALPIPAEIGHQTANPFAANQFEHGAPTHDLWLVVRVGDSFERTLVPENFLKARPPNTPAGATGGDALPVPSYVIREPAVPGAQLVLELSLPQDASALDDLQFFETLLTQYGAIEQGESALTGITLPPAGAAGAATGASAQALVQVELEPEAIEIQGGEDLKGQLVLVDEETGKVLGQLETTPEVAGAAVDQQRPDAPVLLDFGTIVNNYAGRVVQVEEIPPEEMNDWMLRGAHYMSKGILYVGGVSSSAILSGANVLKRNIKPNPQATTFSPTTQAAIRRTHNATVSTVKVTKGTIGMINKAVDYVIDRKGSSGKPVLKPGRTTVSPATSTWGKPGAPPAATPPLSSPSATAGKSAAADPPPYSAYAADDKKGPAPGSAPAQASPFPDQVAAPALPPRKRPFLNRVVLAGEVVLSSLEAAGNDLITAGTVAASSVVQARYGDEAGHATALLGGTVRNVALVYVDVRGIGRRGILKATARGWIKARLRGGQEVRLHPGAPVAQNVDGELIVGVPQQGGAYGPPSEDPAAPKASSGWFGKSKK</sequence>
<dbReference type="EMBL" id="JBBXJM010000002">
    <property type="protein sequence ID" value="KAL1411580.1"/>
    <property type="molecule type" value="Genomic_DNA"/>
</dbReference>
<protein>
    <recommendedName>
        <fullName evidence="2">Senescence domain-containing protein</fullName>
    </recommendedName>
</protein>
<dbReference type="RefSeq" id="XP_069211524.1">
    <property type="nucleotide sequence ID" value="XM_069351138.1"/>
</dbReference>